<dbReference type="PROSITE" id="PS51257">
    <property type="entry name" value="PROKAR_LIPOPROTEIN"/>
    <property type="match status" value="1"/>
</dbReference>
<dbReference type="Proteomes" id="UP000033876">
    <property type="component" value="Unassembled WGS sequence"/>
</dbReference>
<reference evidence="1 2" key="1">
    <citation type="journal article" date="2015" name="Nature">
        <title>rRNA introns, odd ribosomes, and small enigmatic genomes across a large radiation of phyla.</title>
        <authorList>
            <person name="Brown C.T."/>
            <person name="Hug L.A."/>
            <person name="Thomas B.C."/>
            <person name="Sharon I."/>
            <person name="Castelle C.J."/>
            <person name="Singh A."/>
            <person name="Wilkins M.J."/>
            <person name="Williams K.H."/>
            <person name="Banfield J.F."/>
        </authorList>
    </citation>
    <scope>NUCLEOTIDE SEQUENCE [LARGE SCALE GENOMIC DNA]</scope>
</reference>
<evidence type="ECO:0008006" key="3">
    <source>
        <dbReference type="Google" id="ProtNLM"/>
    </source>
</evidence>
<organism evidence="1 2">
    <name type="scientific">Candidatus Nomurabacteria bacterium GW2011_GWB1_37_5</name>
    <dbReference type="NCBI Taxonomy" id="1618742"/>
    <lineage>
        <taxon>Bacteria</taxon>
        <taxon>Candidatus Nomuraibacteriota</taxon>
    </lineage>
</organism>
<evidence type="ECO:0000313" key="2">
    <source>
        <dbReference type="Proteomes" id="UP000033876"/>
    </source>
</evidence>
<comment type="caution">
    <text evidence="1">The sequence shown here is derived from an EMBL/GenBank/DDBJ whole genome shotgun (WGS) entry which is preliminary data.</text>
</comment>
<dbReference type="EMBL" id="LBTF01000005">
    <property type="protein sequence ID" value="KKQ35775.1"/>
    <property type="molecule type" value="Genomic_DNA"/>
</dbReference>
<evidence type="ECO:0000313" key="1">
    <source>
        <dbReference type="EMBL" id="KKQ35775.1"/>
    </source>
</evidence>
<gene>
    <name evidence="1" type="ORF">US50_C0005G0011</name>
</gene>
<proteinExistence type="predicted"/>
<name>A0A0G0HB74_9BACT</name>
<dbReference type="AlphaFoldDB" id="A0A0G0HB74"/>
<sequence>MKKIVNFLIGAILGLVLVSCGTSSSEKITHQSNAKKVLKESFGEENAKVETQMPAVATIRLIDSVFIPACKSLDVKKCFSVSKEEGIANFYLGSNYNDWLYNHAGNLENLPGFMLYIYQTTQSTTDREILAQTAGVLLSEAELAQAWGYLISKQPNAEPGKLLTNSYSNVSHVRLDNGGAVAVHAWWSSAFGEWRLHAYAFDLWGVGGLVFSRGRTL</sequence>
<protein>
    <recommendedName>
        <fullName evidence="3">Lipoprotein</fullName>
    </recommendedName>
</protein>
<accession>A0A0G0HB74</accession>